<reference evidence="1 2" key="1">
    <citation type="submission" date="2019-09" db="EMBL/GenBank/DDBJ databases">
        <authorList>
            <person name="Brejova B."/>
        </authorList>
    </citation>
    <scope>NUCLEOTIDE SEQUENCE [LARGE SCALE GENOMIC DNA]</scope>
</reference>
<protein>
    <submittedName>
        <fullName evidence="1">Uncharacterized protein</fullName>
    </submittedName>
</protein>
<dbReference type="Proteomes" id="UP000398389">
    <property type="component" value="Unassembled WGS sequence"/>
</dbReference>
<evidence type="ECO:0000313" key="2">
    <source>
        <dbReference type="Proteomes" id="UP000398389"/>
    </source>
</evidence>
<proteinExistence type="predicted"/>
<keyword evidence="2" id="KW-1185">Reference proteome</keyword>
<sequence>MTSPQPSRFQASKETAYEYLNKKAFNWGYVPHSDVAAQTRCFTYLEESIAKLEAQILNQSPEDSSSINNKPVDLKIDPNQDQDILKTLKVTLLSTYNLVKPNYGSYSMRNAKMFWSYWDRIKQSVAKVHEGSGATEEQITKILDELEVGRYISVDFSEENKK</sequence>
<gene>
    <name evidence="1" type="ORF">SAPINGB_P003365</name>
</gene>
<evidence type="ECO:0000313" key="1">
    <source>
        <dbReference type="EMBL" id="VVT53023.1"/>
    </source>
</evidence>
<dbReference type="EMBL" id="CABVLU010000003">
    <property type="protein sequence ID" value="VVT53023.1"/>
    <property type="molecule type" value="Genomic_DNA"/>
</dbReference>
<dbReference type="RefSeq" id="XP_031853974.1">
    <property type="nucleotide sequence ID" value="XM_031998083.1"/>
</dbReference>
<organism evidence="1 2">
    <name type="scientific">Magnusiomyces paraingens</name>
    <dbReference type="NCBI Taxonomy" id="2606893"/>
    <lineage>
        <taxon>Eukaryota</taxon>
        <taxon>Fungi</taxon>
        <taxon>Dikarya</taxon>
        <taxon>Ascomycota</taxon>
        <taxon>Saccharomycotina</taxon>
        <taxon>Dipodascomycetes</taxon>
        <taxon>Dipodascales</taxon>
        <taxon>Dipodascaceae</taxon>
        <taxon>Magnusiomyces</taxon>
    </lineage>
</organism>
<dbReference type="OrthoDB" id="4076104at2759"/>
<accession>A0A5E8BNZ5</accession>
<dbReference type="AlphaFoldDB" id="A0A5E8BNZ5"/>
<dbReference type="GeneID" id="43582183"/>
<name>A0A5E8BNZ5_9ASCO</name>